<evidence type="ECO:0008006" key="3">
    <source>
        <dbReference type="Google" id="ProtNLM"/>
    </source>
</evidence>
<dbReference type="EMBL" id="OX451735">
    <property type="protein sequence ID" value="CAI8592755.1"/>
    <property type="molecule type" value="Genomic_DNA"/>
</dbReference>
<gene>
    <name evidence="1" type="ORF">VFH_I057000</name>
</gene>
<dbReference type="AlphaFoldDB" id="A0AAV0Z8G1"/>
<protein>
    <recommendedName>
        <fullName evidence="3">RNase H type-1 domain-containing protein</fullName>
    </recommendedName>
</protein>
<dbReference type="Proteomes" id="UP001157006">
    <property type="component" value="Chromosome 1S"/>
</dbReference>
<reference evidence="1 2" key="1">
    <citation type="submission" date="2023-01" db="EMBL/GenBank/DDBJ databases">
        <authorList>
            <person name="Kreplak J."/>
        </authorList>
    </citation>
    <scope>NUCLEOTIDE SEQUENCE [LARGE SCALE GENOMIC DNA]</scope>
</reference>
<evidence type="ECO:0000313" key="2">
    <source>
        <dbReference type="Proteomes" id="UP001157006"/>
    </source>
</evidence>
<accession>A0AAV0Z8G1</accession>
<sequence length="205" mass="23320">MLLDTTCTLCDESPKSARHLFLQCEYYGGAYFSSPLGFRIPPNVDILNWLLICLDGTDTMQVQLICTLLWKLWSSRNFWHFQQKFKEPQLNGPLAHENCLVGVDNEIVEFQSDAGCLGDDTVAFSCLLKTWDSKVIYAACRKEVLRVDSAIAEMLAIRWSQELAKDFHYEKILVQSNVSIVVDCVMFLSRHFNVASHNIVGLESC</sequence>
<name>A0AAV0Z8G1_VICFA</name>
<keyword evidence="2" id="KW-1185">Reference proteome</keyword>
<organism evidence="1 2">
    <name type="scientific">Vicia faba</name>
    <name type="common">Broad bean</name>
    <name type="synonym">Faba vulgaris</name>
    <dbReference type="NCBI Taxonomy" id="3906"/>
    <lineage>
        <taxon>Eukaryota</taxon>
        <taxon>Viridiplantae</taxon>
        <taxon>Streptophyta</taxon>
        <taxon>Embryophyta</taxon>
        <taxon>Tracheophyta</taxon>
        <taxon>Spermatophyta</taxon>
        <taxon>Magnoliopsida</taxon>
        <taxon>eudicotyledons</taxon>
        <taxon>Gunneridae</taxon>
        <taxon>Pentapetalae</taxon>
        <taxon>rosids</taxon>
        <taxon>fabids</taxon>
        <taxon>Fabales</taxon>
        <taxon>Fabaceae</taxon>
        <taxon>Papilionoideae</taxon>
        <taxon>50 kb inversion clade</taxon>
        <taxon>NPAAA clade</taxon>
        <taxon>Hologalegina</taxon>
        <taxon>IRL clade</taxon>
        <taxon>Fabeae</taxon>
        <taxon>Vicia</taxon>
    </lineage>
</organism>
<evidence type="ECO:0000313" key="1">
    <source>
        <dbReference type="EMBL" id="CAI8592755.1"/>
    </source>
</evidence>
<proteinExistence type="predicted"/>